<dbReference type="WBParaSite" id="Minc3s02337g29538">
    <property type="protein sequence ID" value="Minc3s02337g29538"/>
    <property type="gene ID" value="Minc3s02337g29538"/>
</dbReference>
<evidence type="ECO:0000313" key="1">
    <source>
        <dbReference type="Proteomes" id="UP000887563"/>
    </source>
</evidence>
<accession>A0A914MPD5</accession>
<dbReference type="Proteomes" id="UP000887563">
    <property type="component" value="Unplaced"/>
</dbReference>
<protein>
    <submittedName>
        <fullName evidence="2">Candidate secreted effector</fullName>
    </submittedName>
</protein>
<proteinExistence type="predicted"/>
<keyword evidence="1" id="KW-1185">Reference proteome</keyword>
<reference evidence="2" key="1">
    <citation type="submission" date="2022-11" db="UniProtKB">
        <authorList>
            <consortium name="WormBaseParasite"/>
        </authorList>
    </citation>
    <scope>IDENTIFICATION</scope>
</reference>
<evidence type="ECO:0000313" key="2">
    <source>
        <dbReference type="WBParaSite" id="Minc3s02337g29538"/>
    </source>
</evidence>
<organism evidence="1 2">
    <name type="scientific">Meloidogyne incognita</name>
    <name type="common">Southern root-knot nematode worm</name>
    <name type="synonym">Oxyuris incognita</name>
    <dbReference type="NCBI Taxonomy" id="6306"/>
    <lineage>
        <taxon>Eukaryota</taxon>
        <taxon>Metazoa</taxon>
        <taxon>Ecdysozoa</taxon>
        <taxon>Nematoda</taxon>
        <taxon>Chromadorea</taxon>
        <taxon>Rhabditida</taxon>
        <taxon>Tylenchina</taxon>
        <taxon>Tylenchomorpha</taxon>
        <taxon>Tylenchoidea</taxon>
        <taxon>Meloidogynidae</taxon>
        <taxon>Meloidogyninae</taxon>
        <taxon>Meloidogyne</taxon>
        <taxon>Meloidogyne incognita group</taxon>
    </lineage>
</organism>
<sequence>MSVDPERRSSLTASRFVSSFCLLRWHLLHTLVHNHHRQSSSPACNCICWSRGRSLHGHSDRLPWAGLTLQRSFWATRREITITSLLRGGYLGPRHTSKSLQRDFERLSLTICQLQDML</sequence>
<name>A0A914MPD5_MELIC</name>
<dbReference type="AlphaFoldDB" id="A0A914MPD5"/>